<organism evidence="1">
    <name type="scientific">marine sediment metagenome</name>
    <dbReference type="NCBI Taxonomy" id="412755"/>
    <lineage>
        <taxon>unclassified sequences</taxon>
        <taxon>metagenomes</taxon>
        <taxon>ecological metagenomes</taxon>
    </lineage>
</organism>
<dbReference type="EMBL" id="LAZR01032571">
    <property type="protein sequence ID" value="KKL50512.1"/>
    <property type="molecule type" value="Genomic_DNA"/>
</dbReference>
<comment type="caution">
    <text evidence="1">The sequence shown here is derived from an EMBL/GenBank/DDBJ whole genome shotgun (WGS) entry which is preliminary data.</text>
</comment>
<dbReference type="AlphaFoldDB" id="A0A0F9FHC1"/>
<protein>
    <submittedName>
        <fullName evidence="1">Uncharacterized protein</fullName>
    </submittedName>
</protein>
<evidence type="ECO:0000313" key="1">
    <source>
        <dbReference type="EMBL" id="KKL50512.1"/>
    </source>
</evidence>
<proteinExistence type="predicted"/>
<gene>
    <name evidence="1" type="ORF">LCGC14_2304750</name>
</gene>
<accession>A0A0F9FHC1</accession>
<name>A0A0F9FHC1_9ZZZZ</name>
<sequence>MGMDSNMLYEAFVRAIEDVQAALAHNPELLVDNPEVVVVLMENEGEEGEFKILGEIEAVMTLDDGRIGSVPSKK</sequence>
<reference evidence="1" key="1">
    <citation type="journal article" date="2015" name="Nature">
        <title>Complex archaea that bridge the gap between prokaryotes and eukaryotes.</title>
        <authorList>
            <person name="Spang A."/>
            <person name="Saw J.H."/>
            <person name="Jorgensen S.L."/>
            <person name="Zaremba-Niedzwiedzka K."/>
            <person name="Martijn J."/>
            <person name="Lind A.E."/>
            <person name="van Eijk R."/>
            <person name="Schleper C."/>
            <person name="Guy L."/>
            <person name="Ettema T.J."/>
        </authorList>
    </citation>
    <scope>NUCLEOTIDE SEQUENCE</scope>
</reference>